<dbReference type="PANTHER" id="PTHR30625">
    <property type="entry name" value="PROTEIN TOLQ"/>
    <property type="match status" value="1"/>
</dbReference>
<evidence type="ECO:0000256" key="1">
    <source>
        <dbReference type="ARBA" id="ARBA00004651"/>
    </source>
</evidence>
<evidence type="ECO:0000256" key="4">
    <source>
        <dbReference type="ARBA" id="ARBA00022989"/>
    </source>
</evidence>
<dbReference type="AlphaFoldDB" id="A0A1V6N0D3"/>
<feature type="transmembrane region" description="Helical" evidence="7">
    <location>
        <begin position="22"/>
        <end position="45"/>
    </location>
</feature>
<protein>
    <submittedName>
        <fullName evidence="9">Putative transporter protein</fullName>
    </submittedName>
</protein>
<evidence type="ECO:0000256" key="5">
    <source>
        <dbReference type="ARBA" id="ARBA00023136"/>
    </source>
</evidence>
<feature type="transmembrane region" description="Helical" evidence="7">
    <location>
        <begin position="137"/>
        <end position="156"/>
    </location>
</feature>
<comment type="subcellular location">
    <subcellularLocation>
        <location evidence="1">Cell membrane</location>
        <topology evidence="1">Multi-pass membrane protein</topology>
    </subcellularLocation>
    <subcellularLocation>
        <location evidence="6">Membrane</location>
        <topology evidence="6">Multi-pass membrane protein</topology>
    </subcellularLocation>
</comment>
<gene>
    <name evidence="9" type="ORF">MBBAR_29c00450</name>
</gene>
<dbReference type="PANTHER" id="PTHR30625:SF3">
    <property type="entry name" value="TOL-PAL SYSTEM PROTEIN TOLQ"/>
    <property type="match status" value="1"/>
</dbReference>
<evidence type="ECO:0000313" key="9">
    <source>
        <dbReference type="EMBL" id="OQD58094.1"/>
    </source>
</evidence>
<sequence length="218" mass="23479">MVLSIPGSGILTSTLNVISQSLLIPVIILLLVFVVYAVITIGSLISEYSSRKKVPVSVMKNLIHDISLAENAEVAKSAINSSEIPEKQKEDLLDLISSEDLSKESREALARKLIENEENLIDKILEKTDIMARIGPTLGLMGTLIPMGPGLAALGSGDVTGLANAIIVAFDTTVVGIGAGAVGYFVSKIRKRWYDDYLSNLDALSDAVLDFMKKNYQN</sequence>
<keyword evidence="3 7" id="KW-0812">Transmembrane</keyword>
<proteinExistence type="inferred from homology"/>
<dbReference type="InterPro" id="IPR002898">
    <property type="entry name" value="MotA_ExbB_proton_chnl"/>
</dbReference>
<keyword evidence="6" id="KW-0653">Protein transport</keyword>
<feature type="domain" description="MotA/TolQ/ExbB proton channel" evidence="8">
    <location>
        <begin position="99"/>
        <end position="200"/>
    </location>
</feature>
<keyword evidence="5 7" id="KW-0472">Membrane</keyword>
<dbReference type="GO" id="GO:0017038">
    <property type="term" value="P:protein import"/>
    <property type="evidence" value="ECO:0007669"/>
    <property type="project" value="TreeGrafter"/>
</dbReference>
<dbReference type="Proteomes" id="UP000191661">
    <property type="component" value="Unassembled WGS sequence"/>
</dbReference>
<keyword evidence="2" id="KW-1003">Cell membrane</keyword>
<dbReference type="RefSeq" id="WP_080461071.1">
    <property type="nucleotide sequence ID" value="NZ_JXMW01000029.1"/>
</dbReference>
<evidence type="ECO:0000256" key="3">
    <source>
        <dbReference type="ARBA" id="ARBA00022692"/>
    </source>
</evidence>
<dbReference type="OrthoDB" id="60560at2157"/>
<evidence type="ECO:0000256" key="2">
    <source>
        <dbReference type="ARBA" id="ARBA00022475"/>
    </source>
</evidence>
<keyword evidence="6" id="KW-0813">Transport</keyword>
<evidence type="ECO:0000256" key="6">
    <source>
        <dbReference type="RuleBase" id="RU004057"/>
    </source>
</evidence>
<evidence type="ECO:0000256" key="7">
    <source>
        <dbReference type="SAM" id="Phobius"/>
    </source>
</evidence>
<keyword evidence="4 7" id="KW-1133">Transmembrane helix</keyword>
<dbReference type="EMBL" id="JXMW01000029">
    <property type="protein sequence ID" value="OQD58094.1"/>
    <property type="molecule type" value="Genomic_DNA"/>
</dbReference>
<dbReference type="InterPro" id="IPR050790">
    <property type="entry name" value="ExbB/TolQ_transport"/>
</dbReference>
<evidence type="ECO:0000259" key="8">
    <source>
        <dbReference type="Pfam" id="PF01618"/>
    </source>
</evidence>
<feature type="transmembrane region" description="Helical" evidence="7">
    <location>
        <begin position="162"/>
        <end position="186"/>
    </location>
</feature>
<comment type="caution">
    <text evidence="9">The sequence shown here is derived from an EMBL/GenBank/DDBJ whole genome shotgun (WGS) entry which is preliminary data.</text>
</comment>
<reference evidence="9 10" key="1">
    <citation type="submission" date="2014-12" db="EMBL/GenBank/DDBJ databases">
        <title>Genome sequence of Methanobrevibacter arboriphilicus DH1, DSM1125.</title>
        <authorList>
            <person name="Poehlein A."/>
            <person name="Thauer R.K."/>
            <person name="Seedorf H."/>
            <person name="Daniel R."/>
        </authorList>
    </citation>
    <scope>NUCLEOTIDE SEQUENCE [LARGE SCALE GENOMIC DNA]</scope>
    <source>
        <strain evidence="9 10">DH1</strain>
    </source>
</reference>
<comment type="similarity">
    <text evidence="6">Belongs to the exbB/tolQ family.</text>
</comment>
<evidence type="ECO:0000313" key="10">
    <source>
        <dbReference type="Proteomes" id="UP000191661"/>
    </source>
</evidence>
<dbReference type="GO" id="GO:0005886">
    <property type="term" value="C:plasma membrane"/>
    <property type="evidence" value="ECO:0007669"/>
    <property type="project" value="UniProtKB-SubCell"/>
</dbReference>
<accession>A0A1V6N0D3</accession>
<organism evidence="9 10">
    <name type="scientific">Methanobrevibacter arboriphilus JCM 13429 = DSM 1125</name>
    <dbReference type="NCBI Taxonomy" id="1300164"/>
    <lineage>
        <taxon>Archaea</taxon>
        <taxon>Methanobacteriati</taxon>
        <taxon>Methanobacteriota</taxon>
        <taxon>Methanomada group</taxon>
        <taxon>Methanobacteria</taxon>
        <taxon>Methanobacteriales</taxon>
        <taxon>Methanobacteriaceae</taxon>
        <taxon>Methanobrevibacter</taxon>
    </lineage>
</organism>
<keyword evidence="10" id="KW-1185">Reference proteome</keyword>
<dbReference type="Pfam" id="PF01618">
    <property type="entry name" value="MotA_ExbB"/>
    <property type="match status" value="1"/>
</dbReference>
<name>A0A1V6N0D3_METAZ</name>